<gene>
    <name evidence="9" type="primary">DSPTP1</name>
    <name evidence="9" type="ORF">AK812_SmicGene21392</name>
</gene>
<organism evidence="9 10">
    <name type="scientific">Symbiodinium microadriaticum</name>
    <name type="common">Dinoflagellate</name>
    <name type="synonym">Zooxanthella microadriatica</name>
    <dbReference type="NCBI Taxonomy" id="2951"/>
    <lineage>
        <taxon>Eukaryota</taxon>
        <taxon>Sar</taxon>
        <taxon>Alveolata</taxon>
        <taxon>Dinophyceae</taxon>
        <taxon>Suessiales</taxon>
        <taxon>Symbiodiniaceae</taxon>
        <taxon>Symbiodinium</taxon>
    </lineage>
</organism>
<dbReference type="InterPro" id="IPR003903">
    <property type="entry name" value="UIM_dom"/>
</dbReference>
<dbReference type="PANTHER" id="PTHR10159:SF519">
    <property type="entry name" value="DUAL SPECIFICITY PROTEIN PHOSPHATASE MPK3"/>
    <property type="match status" value="1"/>
</dbReference>
<evidence type="ECO:0000313" key="10">
    <source>
        <dbReference type="Proteomes" id="UP000186817"/>
    </source>
</evidence>
<keyword evidence="6" id="KW-0812">Transmembrane</keyword>
<dbReference type="SUPFAM" id="SSF52799">
    <property type="entry name" value="(Phosphotyrosine protein) phosphatases II"/>
    <property type="match status" value="1"/>
</dbReference>
<dbReference type="GO" id="GO:0005737">
    <property type="term" value="C:cytoplasm"/>
    <property type="evidence" value="ECO:0007669"/>
    <property type="project" value="TreeGrafter"/>
</dbReference>
<feature type="transmembrane region" description="Helical" evidence="6">
    <location>
        <begin position="243"/>
        <end position="263"/>
    </location>
</feature>
<accession>A0A1Q9DMH8</accession>
<keyword evidence="6" id="KW-1133">Transmembrane helix</keyword>
<name>A0A1Q9DMH8_SYMMI</name>
<dbReference type="Pfam" id="PF00782">
    <property type="entry name" value="DSPc"/>
    <property type="match status" value="1"/>
</dbReference>
<evidence type="ECO:0000259" key="8">
    <source>
        <dbReference type="PROSITE" id="PS50056"/>
    </source>
</evidence>
<feature type="domain" description="Tyrosine specific protein phosphatases" evidence="8">
    <location>
        <begin position="761"/>
        <end position="817"/>
    </location>
</feature>
<evidence type="ECO:0000256" key="2">
    <source>
        <dbReference type="ARBA" id="ARBA00013064"/>
    </source>
</evidence>
<dbReference type="InterPro" id="IPR016130">
    <property type="entry name" value="Tyr_Pase_AS"/>
</dbReference>
<dbReference type="OrthoDB" id="430633at2759"/>
<feature type="transmembrane region" description="Helical" evidence="6">
    <location>
        <begin position="446"/>
        <end position="466"/>
    </location>
</feature>
<evidence type="ECO:0000256" key="6">
    <source>
        <dbReference type="SAM" id="Phobius"/>
    </source>
</evidence>
<feature type="transmembrane region" description="Helical" evidence="6">
    <location>
        <begin position="211"/>
        <end position="231"/>
    </location>
</feature>
<dbReference type="InterPro" id="IPR029021">
    <property type="entry name" value="Prot-tyrosine_phosphatase-like"/>
</dbReference>
<feature type="transmembrane region" description="Helical" evidence="6">
    <location>
        <begin position="496"/>
        <end position="515"/>
    </location>
</feature>
<reference evidence="9 10" key="1">
    <citation type="submission" date="2016-02" db="EMBL/GenBank/DDBJ databases">
        <title>Genome analysis of coral dinoflagellate symbionts highlights evolutionary adaptations to a symbiotic lifestyle.</title>
        <authorList>
            <person name="Aranda M."/>
            <person name="Li Y."/>
            <person name="Liew Y.J."/>
            <person name="Baumgarten S."/>
            <person name="Simakov O."/>
            <person name="Wilson M."/>
            <person name="Piel J."/>
            <person name="Ashoor H."/>
            <person name="Bougouffa S."/>
            <person name="Bajic V.B."/>
            <person name="Ryu T."/>
            <person name="Ravasi T."/>
            <person name="Bayer T."/>
            <person name="Micklem G."/>
            <person name="Kim H."/>
            <person name="Bhak J."/>
            <person name="Lajeunesse T.C."/>
            <person name="Voolstra C.R."/>
        </authorList>
    </citation>
    <scope>NUCLEOTIDE SEQUENCE [LARGE SCALE GENOMIC DNA]</scope>
    <source>
        <strain evidence="9 10">CCMP2467</strain>
    </source>
</reference>
<dbReference type="EMBL" id="LSRX01000469">
    <property type="protein sequence ID" value="OLP96365.1"/>
    <property type="molecule type" value="Genomic_DNA"/>
</dbReference>
<evidence type="ECO:0000256" key="5">
    <source>
        <dbReference type="SAM" id="MobiDB-lite"/>
    </source>
</evidence>
<evidence type="ECO:0000313" key="9">
    <source>
        <dbReference type="EMBL" id="OLP96365.1"/>
    </source>
</evidence>
<comment type="caution">
    <text evidence="9">The sequence shown here is derived from an EMBL/GenBank/DDBJ whole genome shotgun (WGS) entry which is preliminary data.</text>
</comment>
<protein>
    <recommendedName>
        <fullName evidence="2">protein-tyrosine-phosphatase</fullName>
        <ecNumber evidence="2">3.1.3.48</ecNumber>
    </recommendedName>
</protein>
<evidence type="ECO:0000256" key="4">
    <source>
        <dbReference type="ARBA" id="ARBA00022912"/>
    </source>
</evidence>
<keyword evidence="10" id="KW-1185">Reference proteome</keyword>
<dbReference type="PROSITE" id="PS50054">
    <property type="entry name" value="TYR_PHOSPHATASE_DUAL"/>
    <property type="match status" value="1"/>
</dbReference>
<dbReference type="PANTHER" id="PTHR10159">
    <property type="entry name" value="DUAL SPECIFICITY PROTEIN PHOSPHATASE"/>
    <property type="match status" value="1"/>
</dbReference>
<dbReference type="PROSITE" id="PS50330">
    <property type="entry name" value="UIM"/>
    <property type="match status" value="1"/>
</dbReference>
<feature type="transmembrane region" description="Helical" evidence="6">
    <location>
        <begin position="589"/>
        <end position="609"/>
    </location>
</feature>
<proteinExistence type="inferred from homology"/>
<dbReference type="Proteomes" id="UP000186817">
    <property type="component" value="Unassembled WGS sequence"/>
</dbReference>
<evidence type="ECO:0000259" key="7">
    <source>
        <dbReference type="PROSITE" id="PS50054"/>
    </source>
</evidence>
<dbReference type="SMART" id="SM00195">
    <property type="entry name" value="DSPc"/>
    <property type="match status" value="1"/>
</dbReference>
<dbReference type="InterPro" id="IPR020422">
    <property type="entry name" value="TYR_PHOSPHATASE_DUAL_dom"/>
</dbReference>
<keyword evidence="6" id="KW-0472">Membrane</keyword>
<comment type="similarity">
    <text evidence="1">Belongs to the protein-tyrosine phosphatase family. Non-receptor class dual specificity subfamily.</text>
</comment>
<dbReference type="InterPro" id="IPR000340">
    <property type="entry name" value="Dual-sp_phosphatase_cat-dom"/>
</dbReference>
<feature type="transmembrane region" description="Helical" evidence="6">
    <location>
        <begin position="139"/>
        <end position="165"/>
    </location>
</feature>
<dbReference type="EC" id="3.1.3.48" evidence="2"/>
<keyword evidence="4" id="KW-0904">Protein phosphatase</keyword>
<feature type="transmembrane region" description="Helical" evidence="6">
    <location>
        <begin position="558"/>
        <end position="577"/>
    </location>
</feature>
<feature type="transmembrane region" description="Helical" evidence="6">
    <location>
        <begin position="527"/>
        <end position="546"/>
    </location>
</feature>
<dbReference type="AlphaFoldDB" id="A0A1Q9DMH8"/>
<feature type="domain" description="Tyrosine-protein phosphatase" evidence="7">
    <location>
        <begin position="682"/>
        <end position="839"/>
    </location>
</feature>
<dbReference type="CDD" id="cd14498">
    <property type="entry name" value="DSP"/>
    <property type="match status" value="1"/>
</dbReference>
<dbReference type="GO" id="GO:0004725">
    <property type="term" value="F:protein tyrosine phosphatase activity"/>
    <property type="evidence" value="ECO:0007669"/>
    <property type="project" value="UniProtKB-EC"/>
</dbReference>
<evidence type="ECO:0000256" key="3">
    <source>
        <dbReference type="ARBA" id="ARBA00022801"/>
    </source>
</evidence>
<feature type="region of interest" description="Disordered" evidence="5">
    <location>
        <begin position="373"/>
        <end position="396"/>
    </location>
</feature>
<sequence length="980" mass="106327">MASACSAKLSPESTGSEHTSLDDRREDAELQAALRQSLIELDMASPRATSLTLLAGYRLAKWSLPLEPQSMKLGELRQRLIMIRIRLLSQRSNTCIPGKLRFSQQSPVSQAQLPGYRFAMERRHRQNAQNIAEMECKAFAFLIGPMLAFAALNLVDFVTDILVLLKLSCVTNSSIRQECEYSNFTCKDGLCSYANVTYTAGQSEDKCVAHAAWSGFGCVILLGSSVASAVAYRPSLRVEPSRKSIWCGFVAAFFQIAPLLDIMRVVRTGKLEEKRRQQMMRRDFVLKLAESVPQAFLQSYIMFASATHVAPLNLLSVTTSVTSVSLSLALQLPKIVLPTNAEASEAFKAASEVAGHAQTYGVQEEEVQVSADDPYMGHDVPSEHPKDPKDAGKSQQGGELSRVSLVLSPLNELVSCKATFIAYLASDLVLRCGAYAMLLSPFARHLGFASILGFAVCQSVAGYRSFWRWLLRGKLLPCLRGCVDVDKNVPEVPTSILGLACSLSLSFVIGFALAYSITFVGSSPAQFGFLLLALPALVLSAVPVVVTFERPFRDKACFIGVRLLEYLSFGILLSANGRTFCGKPLGREPIAFFAVLGLNLVALLLYGTMHYSPAFASMLKDMEVSLDGSSACQEFKPNPRLAHLCTECFKSLNHHAASSITSAKHIAAAVETSSAGKKAATRVLEISGGAAIYLGGVGAVMNSAFLEKENICGVVKEESREQSASRLEVIARLLLLRRSYGRVRFHLVPLLDEPQQKLEIAELRCATKFLDQIVAEGGNALVHCAQGRSRSTTVLLAYMATQNMTVDSALASVQDKRQMAQPNSGFLEQLRKFERRGELAEMLDPTPQEQNVICPGDRLAQMSQFSRAPAMWLCAGWQPKAHLEDDLRSVSAAADSEGQRAGSASFASAAAAAAARADDSDSQVSSMKPFKFGDSKNVSGATAVRRQSLLESALPAPRHVANMAWGPGRTLLRKALSPDS</sequence>
<dbReference type="Gene3D" id="3.90.190.10">
    <property type="entry name" value="Protein tyrosine phosphatase superfamily"/>
    <property type="match status" value="1"/>
</dbReference>
<dbReference type="InterPro" id="IPR000387">
    <property type="entry name" value="Tyr_Pase_dom"/>
</dbReference>
<dbReference type="GO" id="GO:0043409">
    <property type="term" value="P:negative regulation of MAPK cascade"/>
    <property type="evidence" value="ECO:0007669"/>
    <property type="project" value="TreeGrafter"/>
</dbReference>
<evidence type="ECO:0000256" key="1">
    <source>
        <dbReference type="ARBA" id="ARBA00008601"/>
    </source>
</evidence>
<dbReference type="PROSITE" id="PS50056">
    <property type="entry name" value="TYR_PHOSPHATASE_2"/>
    <property type="match status" value="1"/>
</dbReference>
<feature type="compositionally biased region" description="Basic and acidic residues" evidence="5">
    <location>
        <begin position="380"/>
        <end position="392"/>
    </location>
</feature>
<feature type="region of interest" description="Disordered" evidence="5">
    <location>
        <begin position="1"/>
        <end position="25"/>
    </location>
</feature>
<keyword evidence="3" id="KW-0378">Hydrolase</keyword>
<feature type="region of interest" description="Disordered" evidence="5">
    <location>
        <begin position="917"/>
        <end position="936"/>
    </location>
</feature>
<dbReference type="PROSITE" id="PS00383">
    <property type="entry name" value="TYR_PHOSPHATASE_1"/>
    <property type="match status" value="1"/>
</dbReference>